<keyword evidence="4" id="KW-1185">Reference proteome</keyword>
<dbReference type="InterPro" id="IPR001932">
    <property type="entry name" value="PPM-type_phosphatase-like_dom"/>
</dbReference>
<reference evidence="3 4" key="1">
    <citation type="submission" date="2019-02" db="EMBL/GenBank/DDBJ databases">
        <title>Deep-cultivation of Planctomycetes and their phenomic and genomic characterization uncovers novel biology.</title>
        <authorList>
            <person name="Wiegand S."/>
            <person name="Jogler M."/>
            <person name="Boedeker C."/>
            <person name="Pinto D."/>
            <person name="Vollmers J."/>
            <person name="Rivas-Marin E."/>
            <person name="Kohn T."/>
            <person name="Peeters S.H."/>
            <person name="Heuer A."/>
            <person name="Rast P."/>
            <person name="Oberbeckmann S."/>
            <person name="Bunk B."/>
            <person name="Jeske O."/>
            <person name="Meyerdierks A."/>
            <person name="Storesund J.E."/>
            <person name="Kallscheuer N."/>
            <person name="Luecker S."/>
            <person name="Lage O.M."/>
            <person name="Pohl T."/>
            <person name="Merkel B.J."/>
            <person name="Hornburger P."/>
            <person name="Mueller R.-W."/>
            <person name="Bruemmer F."/>
            <person name="Labrenz M."/>
            <person name="Spormann A.M."/>
            <person name="Op den Camp H."/>
            <person name="Overmann J."/>
            <person name="Amann R."/>
            <person name="Jetten M.S.M."/>
            <person name="Mascher T."/>
            <person name="Medema M.H."/>
            <person name="Devos D.P."/>
            <person name="Kaster A.-K."/>
            <person name="Ovreas L."/>
            <person name="Rohde M."/>
            <person name="Galperin M.Y."/>
            <person name="Jogler C."/>
        </authorList>
    </citation>
    <scope>NUCLEOTIDE SEQUENCE [LARGE SCALE GENOMIC DNA]</scope>
    <source>
        <strain evidence="3 4">Pla85_3_4</strain>
    </source>
</reference>
<feature type="domain" description="PPM-type phosphatase" evidence="2">
    <location>
        <begin position="185"/>
        <end position="396"/>
    </location>
</feature>
<proteinExistence type="predicted"/>
<evidence type="ECO:0000313" key="3">
    <source>
        <dbReference type="EMBL" id="QDU93854.1"/>
    </source>
</evidence>
<dbReference type="SUPFAM" id="SSF81606">
    <property type="entry name" value="PP2C-like"/>
    <property type="match status" value="1"/>
</dbReference>
<dbReference type="InterPro" id="IPR036457">
    <property type="entry name" value="PPM-type-like_dom_sf"/>
</dbReference>
<feature type="compositionally biased region" description="Pro residues" evidence="1">
    <location>
        <begin position="88"/>
        <end position="103"/>
    </location>
</feature>
<sequence length="463" mass="50111">MDPQQPRRVDRTDYTTDASTRARALQALVDGLKLSDLQRTWAFNFENREIADDVMTAILTPYKSGAIDYKEAQLRWVDIYNEHKPPAKASPPPAATPAAPPPTATTTPEPDSSPPAAAQPATAKPASAAPEPPPAEPLESTMPVTPVKPQWNNLEPPADDPDFVLNETSRVERLNDWQAIGASVRGKSHAHKGTFRDDAFDMATCGDWTLTAVSDGAGSSPLSRVAAQIACAKVVKSLQGTLANYTLSAPPGDMEKLNSDLTRLRSFLVEAGRVAQEAVLREVNQRGLQVRDMYATLLVMVHTAWGKHEIVAALQVGDGAIGVLFEKDSGEQECTVLGDADHGEYSSETRFLTTPGIDREFSSRVKFTVKSRIQCIAVMSDGVSDDFFPEEKRLIQLFCGDPISVEGMLSSSGEPVPGVLTDLLVPGKHSAANLGADLVAWLQYEKRGSFDDRTLVLLHRSPA</sequence>
<evidence type="ECO:0000259" key="2">
    <source>
        <dbReference type="Pfam" id="PF13672"/>
    </source>
</evidence>
<dbReference type="EMBL" id="CP036433">
    <property type="protein sequence ID" value="QDU93854.1"/>
    <property type="molecule type" value="Genomic_DNA"/>
</dbReference>
<evidence type="ECO:0000313" key="4">
    <source>
        <dbReference type="Proteomes" id="UP000317648"/>
    </source>
</evidence>
<protein>
    <recommendedName>
        <fullName evidence="2">PPM-type phosphatase domain-containing protein</fullName>
    </recommendedName>
</protein>
<dbReference type="Gene3D" id="3.60.40.10">
    <property type="entry name" value="PPM-type phosphatase domain"/>
    <property type="match status" value="1"/>
</dbReference>
<feature type="compositionally biased region" description="Low complexity" evidence="1">
    <location>
        <begin position="104"/>
        <end position="129"/>
    </location>
</feature>
<gene>
    <name evidence="3" type="ORF">Pla8534_16380</name>
</gene>
<evidence type="ECO:0000256" key="1">
    <source>
        <dbReference type="SAM" id="MobiDB-lite"/>
    </source>
</evidence>
<dbReference type="AlphaFoldDB" id="A0A518DPU2"/>
<name>A0A518DPU2_9BACT</name>
<dbReference type="Pfam" id="PF13672">
    <property type="entry name" value="PP2C_2"/>
    <property type="match status" value="1"/>
</dbReference>
<accession>A0A518DPU2</accession>
<dbReference type="KEGG" id="lcre:Pla8534_16380"/>
<dbReference type="RefSeq" id="WP_145051259.1">
    <property type="nucleotide sequence ID" value="NZ_CP036433.1"/>
</dbReference>
<dbReference type="OrthoDB" id="9805674at2"/>
<dbReference type="Proteomes" id="UP000317648">
    <property type="component" value="Chromosome"/>
</dbReference>
<feature type="region of interest" description="Disordered" evidence="1">
    <location>
        <begin position="85"/>
        <end position="159"/>
    </location>
</feature>
<organism evidence="3 4">
    <name type="scientific">Lignipirellula cremea</name>
    <dbReference type="NCBI Taxonomy" id="2528010"/>
    <lineage>
        <taxon>Bacteria</taxon>
        <taxon>Pseudomonadati</taxon>
        <taxon>Planctomycetota</taxon>
        <taxon>Planctomycetia</taxon>
        <taxon>Pirellulales</taxon>
        <taxon>Pirellulaceae</taxon>
        <taxon>Lignipirellula</taxon>
    </lineage>
</organism>